<dbReference type="GO" id="GO:0007015">
    <property type="term" value="P:actin filament organization"/>
    <property type="evidence" value="ECO:0007669"/>
    <property type="project" value="TreeGrafter"/>
</dbReference>
<dbReference type="EMBL" id="ML005084">
    <property type="protein sequence ID" value="RKP20309.1"/>
    <property type="molecule type" value="Genomic_DNA"/>
</dbReference>
<keyword evidence="2" id="KW-0963">Cytoplasm</keyword>
<comment type="subcellular location">
    <subcellularLocation>
        <location evidence="1">Cytoplasm</location>
    </subcellularLocation>
</comment>
<evidence type="ECO:0000313" key="5">
    <source>
        <dbReference type="EMBL" id="EPZ34171.1"/>
    </source>
</evidence>
<dbReference type="HOGENOM" id="CLU_466262_0_0_1"/>
<reference evidence="6" key="3">
    <citation type="submission" date="2018-08" db="EMBL/GenBank/DDBJ databases">
        <title>Leveraging single-cell genomics to expand the Fungal Tree of Life.</title>
        <authorList>
            <consortium name="DOE Joint Genome Institute"/>
            <person name="Ahrendt S.R."/>
            <person name="Quandt C.A."/>
            <person name="Ciobanu D."/>
            <person name="Clum A."/>
            <person name="Salamov A."/>
            <person name="Andreopoulos B."/>
            <person name="Cheng J.-F."/>
            <person name="Woyke T."/>
            <person name="Pelin A."/>
            <person name="Henrissat B."/>
            <person name="Reynolds N."/>
            <person name="Benny G.L."/>
            <person name="Smith M.E."/>
            <person name="James T.Y."/>
            <person name="Grigoriev I.V."/>
        </authorList>
    </citation>
    <scope>NUCLEOTIDE SEQUENCE</scope>
    <source>
        <strain evidence="6">CSF55</strain>
    </source>
</reference>
<feature type="domain" description="I/LWEQ" evidence="4">
    <location>
        <begin position="341"/>
        <end position="583"/>
    </location>
</feature>
<protein>
    <submittedName>
        <fullName evidence="5">I/LWEQ domain-containing protein</fullName>
    </submittedName>
</protein>
<evidence type="ECO:0000313" key="8">
    <source>
        <dbReference type="Proteomes" id="UP000281549"/>
    </source>
</evidence>
<dbReference type="AlphaFoldDB" id="A0A075AV43"/>
<dbReference type="InterPro" id="IPR035964">
    <property type="entry name" value="I/LWEQ_dom_sf"/>
</dbReference>
<dbReference type="Proteomes" id="UP000030755">
    <property type="component" value="Unassembled WGS sequence"/>
</dbReference>
<proteinExistence type="predicted"/>
<evidence type="ECO:0000313" key="6">
    <source>
        <dbReference type="EMBL" id="RKP20309.1"/>
    </source>
</evidence>
<keyword evidence="7" id="KW-1185">Reference proteome</keyword>
<dbReference type="GO" id="GO:0043325">
    <property type="term" value="F:phosphatidylinositol-3,4-bisphosphate binding"/>
    <property type="evidence" value="ECO:0007669"/>
    <property type="project" value="TreeGrafter"/>
</dbReference>
<dbReference type="PROSITE" id="PS50945">
    <property type="entry name" value="I_LWEQ"/>
    <property type="match status" value="1"/>
</dbReference>
<dbReference type="SUPFAM" id="SSF109885">
    <property type="entry name" value="I/LWEQ domain"/>
    <property type="match status" value="1"/>
</dbReference>
<dbReference type="SMART" id="SM00307">
    <property type="entry name" value="ILWEQ"/>
    <property type="match status" value="1"/>
</dbReference>
<accession>A0A075AV43</accession>
<dbReference type="EMBL" id="KE560979">
    <property type="protein sequence ID" value="EPZ34171.1"/>
    <property type="molecule type" value="Genomic_DNA"/>
</dbReference>
<sequence>MQRAQQYNINGNNILENQNYAQQISLWQEKYNALASLHQKLRSDYDAMVERTTTIQAIANQNMASKDMYEQKLRDKEMELANIAREKHIAQQQLRHSVSDYENKLSQVKGELTKTQSQASLILSSRDSQMNELHMKNEQEKNAMNDIYQRTLDELEQLKMLYAQAQSSCESLEGQKSQLMLQVRNLEKQIELTQNELLSAKDSLNSVNSSLQNQMVEVSRNSTNLVRGCINSSFKGACEALMYIQGLKESSLGHSSTNSIELFKLDLEYALEDLCKSMLEYIETNDGLNVIVNVPKVLVYFTLFSSQINANPSEFNDLVHICIQYFQDMESGTLDSLPLEHQKSIIEDGCRKIKTRLELFIESKDDLAMIKDTILYSQDHAAKLTISFSATVHSEIAKEVQLLVDSIALLIQRATECQNEVSFKKVAVTLPDSYKKINRWTQGLISAAKHVSVMAKVMVEAANKVLLGETSSEFLIVSCQEVTASTAQLIASACVEMEITTSSIQSLKSAGAEVKRLSISLLEKVSTAFKLTTKENDDYSKMSLHDLKVSEMNQNVLILQLEQQIAQERKKLADMRKSSYHRDVV</sequence>
<dbReference type="InterPro" id="IPR030224">
    <property type="entry name" value="Sla2_fam"/>
</dbReference>
<dbReference type="GO" id="GO:0030136">
    <property type="term" value="C:clathrin-coated vesicle"/>
    <property type="evidence" value="ECO:0007669"/>
    <property type="project" value="TreeGrafter"/>
</dbReference>
<organism evidence="5 7">
    <name type="scientific">Rozella allomycis (strain CSF55)</name>
    <dbReference type="NCBI Taxonomy" id="988480"/>
    <lineage>
        <taxon>Eukaryota</taxon>
        <taxon>Fungi</taxon>
        <taxon>Fungi incertae sedis</taxon>
        <taxon>Cryptomycota</taxon>
        <taxon>Cryptomycota incertae sedis</taxon>
        <taxon>Rozella</taxon>
    </lineage>
</organism>
<evidence type="ECO:0000313" key="7">
    <source>
        <dbReference type="Proteomes" id="UP000030755"/>
    </source>
</evidence>
<dbReference type="Gene3D" id="1.20.1410.10">
    <property type="entry name" value="I/LWEQ domain"/>
    <property type="match status" value="1"/>
</dbReference>
<dbReference type="PANTHER" id="PTHR10407">
    <property type="entry name" value="HUNTINGTIN INTERACTING PROTEIN 1"/>
    <property type="match status" value="1"/>
</dbReference>
<dbReference type="Pfam" id="PF01608">
    <property type="entry name" value="I_LWEQ"/>
    <property type="match status" value="1"/>
</dbReference>
<dbReference type="STRING" id="988480.A0A075AV43"/>
<gene>
    <name evidence="5" type="ORF">O9G_005128</name>
    <name evidence="6" type="ORF">ROZALSC1DRAFT_28197</name>
</gene>
<keyword evidence="3" id="KW-0175">Coiled coil</keyword>
<dbReference type="GO" id="GO:0048268">
    <property type="term" value="P:clathrin coat assembly"/>
    <property type="evidence" value="ECO:0007669"/>
    <property type="project" value="TreeGrafter"/>
</dbReference>
<evidence type="ECO:0000259" key="4">
    <source>
        <dbReference type="PROSITE" id="PS50945"/>
    </source>
</evidence>
<dbReference type="GO" id="GO:0051015">
    <property type="term" value="F:actin filament binding"/>
    <property type="evidence" value="ECO:0007669"/>
    <property type="project" value="TreeGrafter"/>
</dbReference>
<evidence type="ECO:0000256" key="2">
    <source>
        <dbReference type="ARBA" id="ARBA00022490"/>
    </source>
</evidence>
<dbReference type="GO" id="GO:0032051">
    <property type="term" value="F:clathrin light chain binding"/>
    <property type="evidence" value="ECO:0007669"/>
    <property type="project" value="TreeGrafter"/>
</dbReference>
<dbReference type="InterPro" id="IPR002558">
    <property type="entry name" value="ILWEQ_dom"/>
</dbReference>
<dbReference type="Proteomes" id="UP000281549">
    <property type="component" value="Unassembled WGS sequence"/>
</dbReference>
<dbReference type="PANTHER" id="PTHR10407:SF15">
    <property type="entry name" value="HUNTINGTIN INTERACTING PROTEIN 1"/>
    <property type="match status" value="1"/>
</dbReference>
<evidence type="ECO:0000256" key="1">
    <source>
        <dbReference type="ARBA" id="ARBA00004496"/>
    </source>
</evidence>
<dbReference type="GO" id="GO:0035615">
    <property type="term" value="F:clathrin adaptor activity"/>
    <property type="evidence" value="ECO:0007669"/>
    <property type="project" value="TreeGrafter"/>
</dbReference>
<dbReference type="GO" id="GO:0080025">
    <property type="term" value="F:phosphatidylinositol-3,5-bisphosphate binding"/>
    <property type="evidence" value="ECO:0007669"/>
    <property type="project" value="TreeGrafter"/>
</dbReference>
<dbReference type="OrthoDB" id="10262320at2759"/>
<dbReference type="GO" id="GO:0006897">
    <property type="term" value="P:endocytosis"/>
    <property type="evidence" value="ECO:0007669"/>
    <property type="project" value="InterPro"/>
</dbReference>
<dbReference type="GO" id="GO:0030864">
    <property type="term" value="C:cortical actin cytoskeleton"/>
    <property type="evidence" value="ECO:0007669"/>
    <property type="project" value="TreeGrafter"/>
</dbReference>
<evidence type="ECO:0000256" key="3">
    <source>
        <dbReference type="SAM" id="Coils"/>
    </source>
</evidence>
<reference evidence="5 7" key="1">
    <citation type="journal article" date="2013" name="Curr. Biol.">
        <title>Shared signatures of parasitism and phylogenomics unite Cryptomycota and microsporidia.</title>
        <authorList>
            <person name="James T.Y."/>
            <person name="Pelin A."/>
            <person name="Bonen L."/>
            <person name="Ahrendt S."/>
            <person name="Sain D."/>
            <person name="Corradi N."/>
            <person name="Stajich J.E."/>
        </authorList>
    </citation>
    <scope>NUCLEOTIDE SEQUENCE [LARGE SCALE GENOMIC DNA]</scope>
    <source>
        <strain evidence="5">CSF55</strain>
        <strain evidence="5">CSF55</strain>
    </source>
</reference>
<reference evidence="8" key="2">
    <citation type="journal article" date="2018" name="Nat. Microbiol.">
        <title>Leveraging single-cell genomics to expand the fungal tree of life.</title>
        <authorList>
            <person name="Ahrendt S.R."/>
            <person name="Quandt C.A."/>
            <person name="Ciobanu D."/>
            <person name="Clum A."/>
            <person name="Salamov A."/>
            <person name="Andreopoulos B."/>
            <person name="Cheng J.F."/>
            <person name="Woyke T."/>
            <person name="Pelin A."/>
            <person name="Henrissat B."/>
            <person name="Reynolds N.K."/>
            <person name="Benny G.L."/>
            <person name="Smith M.E."/>
            <person name="James T.Y."/>
            <person name="Grigoriev I.V."/>
        </authorList>
    </citation>
    <scope>NUCLEOTIDE SEQUENCE [LARGE SCALE GENOMIC DNA]</scope>
    <source>
        <strain evidence="8">CSF55</strain>
    </source>
</reference>
<name>A0A075AV43_ROZAC</name>
<feature type="coiled-coil region" evidence="3">
    <location>
        <begin position="66"/>
        <end position="203"/>
    </location>
</feature>